<organism evidence="2 3">
    <name type="scientific">Populus alba x Populus x berolinensis</name>
    <dbReference type="NCBI Taxonomy" id="444605"/>
    <lineage>
        <taxon>Eukaryota</taxon>
        <taxon>Viridiplantae</taxon>
        <taxon>Streptophyta</taxon>
        <taxon>Embryophyta</taxon>
        <taxon>Tracheophyta</taxon>
        <taxon>Spermatophyta</taxon>
        <taxon>Magnoliopsida</taxon>
        <taxon>eudicotyledons</taxon>
        <taxon>Gunneridae</taxon>
        <taxon>Pentapetalae</taxon>
        <taxon>rosids</taxon>
        <taxon>fabids</taxon>
        <taxon>Malpighiales</taxon>
        <taxon>Salicaceae</taxon>
        <taxon>Saliceae</taxon>
        <taxon>Populus</taxon>
    </lineage>
</organism>
<protein>
    <recommendedName>
        <fullName evidence="4">Transmembrane protein</fullName>
    </recommendedName>
</protein>
<keyword evidence="1" id="KW-0812">Transmembrane</keyword>
<accession>A0AAD6LZ06</accession>
<evidence type="ECO:0000256" key="1">
    <source>
        <dbReference type="SAM" id="Phobius"/>
    </source>
</evidence>
<proteinExistence type="predicted"/>
<dbReference type="EMBL" id="JAQIZT010000013">
    <property type="protein sequence ID" value="KAJ6975717.1"/>
    <property type="molecule type" value="Genomic_DNA"/>
</dbReference>
<name>A0AAD6LZ06_9ROSI</name>
<keyword evidence="1" id="KW-1133">Transmembrane helix</keyword>
<reference evidence="2" key="1">
    <citation type="journal article" date="2023" name="Mol. Ecol. Resour.">
        <title>Chromosome-level genome assembly of a triploid poplar Populus alba 'Berolinensis'.</title>
        <authorList>
            <person name="Chen S."/>
            <person name="Yu Y."/>
            <person name="Wang X."/>
            <person name="Wang S."/>
            <person name="Zhang T."/>
            <person name="Zhou Y."/>
            <person name="He R."/>
            <person name="Meng N."/>
            <person name="Wang Y."/>
            <person name="Liu W."/>
            <person name="Liu Z."/>
            <person name="Liu J."/>
            <person name="Guo Q."/>
            <person name="Huang H."/>
            <person name="Sederoff R.R."/>
            <person name="Wang G."/>
            <person name="Qu G."/>
            <person name="Chen S."/>
        </authorList>
    </citation>
    <scope>NUCLEOTIDE SEQUENCE</scope>
    <source>
        <strain evidence="2">SC-2020</strain>
    </source>
</reference>
<dbReference type="AlphaFoldDB" id="A0AAD6LZ06"/>
<keyword evidence="1" id="KW-0472">Membrane</keyword>
<comment type="caution">
    <text evidence="2">The sequence shown here is derived from an EMBL/GenBank/DDBJ whole genome shotgun (WGS) entry which is preliminary data.</text>
</comment>
<evidence type="ECO:0000313" key="2">
    <source>
        <dbReference type="EMBL" id="KAJ6975717.1"/>
    </source>
</evidence>
<gene>
    <name evidence="2" type="ORF">NC653_031521</name>
</gene>
<keyword evidence="3" id="KW-1185">Reference proteome</keyword>
<evidence type="ECO:0008006" key="4">
    <source>
        <dbReference type="Google" id="ProtNLM"/>
    </source>
</evidence>
<feature type="transmembrane region" description="Helical" evidence="1">
    <location>
        <begin position="65"/>
        <end position="92"/>
    </location>
</feature>
<sequence>MMPACCEFSLIDSESFLFSLRLCLGRKTFDLCFRIPLLWTKTMRVSEGPGAAGWLDPSFLWFSPLFPPCVLLSVLFPGPSLSTPCLFLYLFFFLFSEKKQGKQLLFWFVPCLRFLPIVAFSFFFPPPRAHPFSGFL</sequence>
<dbReference type="Proteomes" id="UP001164929">
    <property type="component" value="Chromosome 13"/>
</dbReference>
<feature type="transmembrane region" description="Helical" evidence="1">
    <location>
        <begin position="104"/>
        <end position="124"/>
    </location>
</feature>
<evidence type="ECO:0000313" key="3">
    <source>
        <dbReference type="Proteomes" id="UP001164929"/>
    </source>
</evidence>